<dbReference type="Proteomes" id="UP000320431">
    <property type="component" value="Unassembled WGS sequence"/>
</dbReference>
<dbReference type="SUPFAM" id="SSF54427">
    <property type="entry name" value="NTF2-like"/>
    <property type="match status" value="1"/>
</dbReference>
<evidence type="ECO:0000313" key="2">
    <source>
        <dbReference type="Proteomes" id="UP000320431"/>
    </source>
</evidence>
<organism evidence="1 2">
    <name type="scientific">Marilutibacter maris</name>
    <dbReference type="NCBI Taxonomy" id="1605891"/>
    <lineage>
        <taxon>Bacteria</taxon>
        <taxon>Pseudomonadati</taxon>
        <taxon>Pseudomonadota</taxon>
        <taxon>Gammaproteobacteria</taxon>
        <taxon>Lysobacterales</taxon>
        <taxon>Lysobacteraceae</taxon>
        <taxon>Marilutibacter</taxon>
    </lineage>
</organism>
<dbReference type="InterPro" id="IPR032710">
    <property type="entry name" value="NTF2-like_dom_sf"/>
</dbReference>
<sequence>MYRYLLAAALVASPFPGASAMDTDDAAEKEILAVVDAFKHAIIEKDKPAFLDLFLHDRATWQPVMSDERHARAKLIEPAAARAAYSPEETPEKFIDGIVNSAAGIEETFEDVQIDTDGSAASVAFDFKFLRNGKALNVGREYWLMVKTDTGWKIASVVWSRNTPPTSD</sequence>
<dbReference type="Gene3D" id="3.10.450.50">
    <property type="match status" value="1"/>
</dbReference>
<dbReference type="EMBL" id="VICD02000006">
    <property type="protein sequence ID" value="KAB8198669.1"/>
    <property type="molecule type" value="Genomic_DNA"/>
</dbReference>
<reference evidence="1 2" key="1">
    <citation type="submission" date="2019-10" db="EMBL/GenBank/DDBJ databases">
        <title>Lysobacter alkalisoli sp. nov., isolated from saline-alkaline soil.</title>
        <authorList>
            <person name="Sun J.-Q."/>
        </authorList>
    </citation>
    <scope>NUCLEOTIDE SEQUENCE [LARGE SCALE GENOMIC DNA]</scope>
    <source>
        <strain evidence="1 2">KCTC 42381</strain>
    </source>
</reference>
<evidence type="ECO:0008006" key="3">
    <source>
        <dbReference type="Google" id="ProtNLM"/>
    </source>
</evidence>
<dbReference type="AlphaFoldDB" id="A0A508B750"/>
<evidence type="ECO:0000313" key="1">
    <source>
        <dbReference type="EMBL" id="KAB8198669.1"/>
    </source>
</evidence>
<name>A0A508B750_9GAMM</name>
<proteinExistence type="predicted"/>
<dbReference type="RefSeq" id="WP_141480766.1">
    <property type="nucleotide sequence ID" value="NZ_VICD02000006.1"/>
</dbReference>
<comment type="caution">
    <text evidence="1">The sequence shown here is derived from an EMBL/GenBank/DDBJ whole genome shotgun (WGS) entry which is preliminary data.</text>
</comment>
<gene>
    <name evidence="1" type="ORF">FKV24_000415</name>
</gene>
<protein>
    <recommendedName>
        <fullName evidence="3">Nuclear transport factor 2 family protein</fullName>
    </recommendedName>
</protein>
<accession>A0A508B750</accession>